<dbReference type="Gene3D" id="1.10.10.60">
    <property type="entry name" value="Homeodomain-like"/>
    <property type="match status" value="1"/>
</dbReference>
<evidence type="ECO:0000256" key="2">
    <source>
        <dbReference type="SAM" id="MobiDB-lite"/>
    </source>
</evidence>
<feature type="compositionally biased region" description="Acidic residues" evidence="2">
    <location>
        <begin position="15"/>
        <end position="33"/>
    </location>
</feature>
<sequence length="378" mass="43535">MSSNEQQTSIKDDYNPESDYDSADSADDEEMDRDELTKEEIEDEKNDLLNEADIPLEELMRMYQMPQGDDEQENKEEVKDDAGESSEAGLNRSALTTIMNTSSLDDGTDEEDADYQPRIKMNSNKHIYKEPRIGEQYQVSPANIPEVLKADDSAKEETLTLETTLWKPSEEDPLTFYRTLQNSKKRKRKEPSTERLSANHERPPPSPFSDNEEALFDFFCTNYKIPLAVKRVQHRQSQRNPRHQKWTAEEKAAFEVGVATKGKNFFKIREEYLPKKDVKDLVLHYYFWKKSANYDTFSAKTRSKRNGNSTNYMEKLIEELETKRPRRNGPRAPEEPSSNTNGHAKTETNAAQSESTAPTSNKVMTLQLNGDTWSVSED</sequence>
<dbReference type="InterPro" id="IPR009057">
    <property type="entry name" value="Homeodomain-like_sf"/>
</dbReference>
<dbReference type="Proteomes" id="UP001158576">
    <property type="component" value="Chromosome 1"/>
</dbReference>
<dbReference type="EMBL" id="OU015566">
    <property type="protein sequence ID" value="CAG5105898.1"/>
    <property type="molecule type" value="Genomic_DNA"/>
</dbReference>
<dbReference type="PROSITE" id="PS51156">
    <property type="entry name" value="ELM2"/>
    <property type="match status" value="1"/>
</dbReference>
<dbReference type="SMART" id="SM00717">
    <property type="entry name" value="SANT"/>
    <property type="match status" value="1"/>
</dbReference>
<dbReference type="PANTHER" id="PTHR10865">
    <property type="entry name" value="METASTASIS-ASSOCIATED PROTEIN AND MESODERM INDUCTION EARLY RESPONSE PROTEIN"/>
    <property type="match status" value="1"/>
</dbReference>
<dbReference type="InterPro" id="IPR001005">
    <property type="entry name" value="SANT/Myb"/>
</dbReference>
<gene>
    <name evidence="5" type="ORF">OKIOD_LOCUS11314</name>
</gene>
<feature type="region of interest" description="Disordered" evidence="2">
    <location>
        <begin position="176"/>
        <end position="210"/>
    </location>
</feature>
<dbReference type="InterPro" id="IPR040138">
    <property type="entry name" value="MIER/MTA"/>
</dbReference>
<dbReference type="InterPro" id="IPR000949">
    <property type="entry name" value="ELM2_dom"/>
</dbReference>
<protein>
    <submittedName>
        <fullName evidence="5">Oidioi.mRNA.OKI2018_I69.chr1.g2549.t1.cds</fullName>
    </submittedName>
</protein>
<reference evidence="5 6" key="1">
    <citation type="submission" date="2021-04" db="EMBL/GenBank/DDBJ databases">
        <authorList>
            <person name="Bliznina A."/>
        </authorList>
    </citation>
    <scope>NUCLEOTIDE SEQUENCE [LARGE SCALE GENOMIC DNA]</scope>
</reference>
<dbReference type="PROSITE" id="PS51293">
    <property type="entry name" value="SANT"/>
    <property type="match status" value="1"/>
</dbReference>
<keyword evidence="6" id="KW-1185">Reference proteome</keyword>
<dbReference type="PANTHER" id="PTHR10865:SF28">
    <property type="entry name" value="ELM2 DOMAIN-CONTAINING PROTEIN"/>
    <property type="match status" value="1"/>
</dbReference>
<proteinExistence type="predicted"/>
<feature type="compositionally biased region" description="Polar residues" evidence="2">
    <location>
        <begin position="93"/>
        <end position="105"/>
    </location>
</feature>
<feature type="compositionally biased region" description="Basic and acidic residues" evidence="2">
    <location>
        <begin position="190"/>
        <end position="203"/>
    </location>
</feature>
<evidence type="ECO:0000259" key="4">
    <source>
        <dbReference type="PROSITE" id="PS51293"/>
    </source>
</evidence>
<evidence type="ECO:0000313" key="5">
    <source>
        <dbReference type="EMBL" id="CAG5105898.1"/>
    </source>
</evidence>
<evidence type="ECO:0000256" key="1">
    <source>
        <dbReference type="ARBA" id="ARBA00023242"/>
    </source>
</evidence>
<evidence type="ECO:0000259" key="3">
    <source>
        <dbReference type="PROSITE" id="PS51156"/>
    </source>
</evidence>
<feature type="region of interest" description="Disordered" evidence="2">
    <location>
        <begin position="1"/>
        <end position="127"/>
    </location>
</feature>
<feature type="domain" description="ELM2" evidence="3">
    <location>
        <begin position="129"/>
        <end position="236"/>
    </location>
</feature>
<keyword evidence="1" id="KW-0539">Nucleus</keyword>
<name>A0ABN7SXU0_OIKDI</name>
<accession>A0ABN7SXU0</accession>
<feature type="domain" description="SANT" evidence="4">
    <location>
        <begin position="241"/>
        <end position="293"/>
    </location>
</feature>
<dbReference type="SUPFAM" id="SSF46689">
    <property type="entry name" value="Homeodomain-like"/>
    <property type="match status" value="1"/>
</dbReference>
<organism evidence="5 6">
    <name type="scientific">Oikopleura dioica</name>
    <name type="common">Tunicate</name>
    <dbReference type="NCBI Taxonomy" id="34765"/>
    <lineage>
        <taxon>Eukaryota</taxon>
        <taxon>Metazoa</taxon>
        <taxon>Chordata</taxon>
        <taxon>Tunicata</taxon>
        <taxon>Appendicularia</taxon>
        <taxon>Copelata</taxon>
        <taxon>Oikopleuridae</taxon>
        <taxon>Oikopleura</taxon>
    </lineage>
</organism>
<evidence type="ECO:0000313" key="6">
    <source>
        <dbReference type="Proteomes" id="UP001158576"/>
    </source>
</evidence>
<feature type="compositionally biased region" description="Polar residues" evidence="2">
    <location>
        <begin position="336"/>
        <end position="378"/>
    </location>
</feature>
<feature type="region of interest" description="Disordered" evidence="2">
    <location>
        <begin position="319"/>
        <end position="378"/>
    </location>
</feature>
<dbReference type="InterPro" id="IPR017884">
    <property type="entry name" value="SANT_dom"/>
</dbReference>